<dbReference type="STRING" id="8078.ENSFHEP00000011651"/>
<feature type="region of interest" description="Disordered" evidence="1">
    <location>
        <begin position="741"/>
        <end position="770"/>
    </location>
</feature>
<feature type="compositionally biased region" description="Acidic residues" evidence="1">
    <location>
        <begin position="745"/>
        <end position="757"/>
    </location>
</feature>
<reference evidence="3" key="2">
    <citation type="submission" date="2025-09" db="UniProtKB">
        <authorList>
            <consortium name="Ensembl"/>
        </authorList>
    </citation>
    <scope>IDENTIFICATION</scope>
</reference>
<dbReference type="Proteomes" id="UP000265000">
    <property type="component" value="Unplaced"/>
</dbReference>
<keyword evidence="4" id="KW-1185">Reference proteome</keyword>
<evidence type="ECO:0000313" key="4">
    <source>
        <dbReference type="Proteomes" id="UP000265000"/>
    </source>
</evidence>
<dbReference type="InterPro" id="IPR038884">
    <property type="entry name" value="CFAP61"/>
</dbReference>
<dbReference type="Pfam" id="PF23150">
    <property type="entry name" value="CFAP61_dimer"/>
    <property type="match status" value="1"/>
</dbReference>
<dbReference type="SUPFAM" id="SSF51905">
    <property type="entry name" value="FAD/NAD(P)-binding domain"/>
    <property type="match status" value="1"/>
</dbReference>
<dbReference type="AlphaFoldDB" id="A0A3Q2PFF1"/>
<dbReference type="PANTHER" id="PTHR21178">
    <property type="entry name" value="CILIA- AND FLAGELLA-ASSOCIATED PROTEIN 61"/>
    <property type="match status" value="1"/>
</dbReference>
<evidence type="ECO:0000313" key="3">
    <source>
        <dbReference type="Ensembl" id="ENSFHEP00000011651.1"/>
    </source>
</evidence>
<dbReference type="Gene3D" id="3.50.50.60">
    <property type="entry name" value="FAD/NAD(P)-binding domain"/>
    <property type="match status" value="2"/>
</dbReference>
<dbReference type="InterPro" id="IPR036188">
    <property type="entry name" value="FAD/NAD-bd_sf"/>
</dbReference>
<evidence type="ECO:0000256" key="1">
    <source>
        <dbReference type="SAM" id="MobiDB-lite"/>
    </source>
</evidence>
<dbReference type="PANTHER" id="PTHR21178:SF8">
    <property type="entry name" value="CILIA- AND FLAGELLA-ASSOCIATED PROTEIN 61"/>
    <property type="match status" value="1"/>
</dbReference>
<name>A0A3Q2PFF1_FUNHE</name>
<dbReference type="InterPro" id="IPR056299">
    <property type="entry name" value="CFAP61_dimer"/>
</dbReference>
<protein>
    <submittedName>
        <fullName evidence="3">Cilia and flagella associated protein 61</fullName>
    </submittedName>
</protein>
<evidence type="ECO:0000259" key="2">
    <source>
        <dbReference type="Pfam" id="PF23150"/>
    </source>
</evidence>
<organism evidence="3 4">
    <name type="scientific">Fundulus heteroclitus</name>
    <name type="common">Killifish</name>
    <name type="synonym">Mummichog</name>
    <dbReference type="NCBI Taxonomy" id="8078"/>
    <lineage>
        <taxon>Eukaryota</taxon>
        <taxon>Metazoa</taxon>
        <taxon>Chordata</taxon>
        <taxon>Craniata</taxon>
        <taxon>Vertebrata</taxon>
        <taxon>Euteleostomi</taxon>
        <taxon>Actinopterygii</taxon>
        <taxon>Neopterygii</taxon>
        <taxon>Teleostei</taxon>
        <taxon>Neoteleostei</taxon>
        <taxon>Acanthomorphata</taxon>
        <taxon>Ovalentaria</taxon>
        <taxon>Atherinomorphae</taxon>
        <taxon>Cyprinodontiformes</taxon>
        <taxon>Fundulidae</taxon>
        <taxon>Fundulus</taxon>
    </lineage>
</organism>
<reference evidence="3" key="1">
    <citation type="submission" date="2025-08" db="UniProtKB">
        <authorList>
            <consortium name="Ensembl"/>
        </authorList>
    </citation>
    <scope>IDENTIFICATION</scope>
</reference>
<sequence length="803" mass="90091">MLPSARPEFPWLQNFVLVPLRPSSLLLSSLYVLHRSRLRSVEVRLSVPADRHAVSDLLHSLDLSGWALTDLDSFYRTRCDPAGEPLQAFVVVVDGELVGLLVIRDEQDIEYLHARYDVDSFIRFSRHGYEEHAHIRHFVLKPRCYHVTRLWFREVLRLAHKSCLYHRIYSPLLADQTSCVHRLEFILDSSVPVRPRQQLVYPLEELGINAPSRRVTEDQAPFALCLISKKLTVEPKVRINASMVVVGASDTGLALLEELCFCSHLRFNNLTLISTHGFPNYDHQQVGFLSTSHAFSSRGLAQTHLLSCIRVVAAKMVRINRKSKYVLVADGKKVPYDYLILCTGLQYRVPCPTGVDVTQPVTNSQLDPEVSERRYKGPVPSNLFTISDLHDGMAARRWLCDNFVDLQDNAIVYGNSLDVYITVQTLLSLGIRGSRIHLILPPSEPGVSCFPEPSVERAVEAAMRKAEVQVHQNCILAQMNDGEQPDPISSVIFTTDSELLRLKCGVFLNLHNKGVDYDSFHSIRTCFLPFDGRLVINSRFLTSDASIYAAGPLTKFSCRYHSDEWTHANFNSKEVGQDLAAVLLSRLDPTQAAPKDPPSQTDLLIPIYKQPKIQGGTLPGGHHFLHVTKVSPTFQTGPRVQPDGGVVSGAAETGNYFCLHLSHVELVEGLTCLSQKPLPVSNYLNLFGKHQELLGELLLHCRLALVPDLHSFLRRSSCLPVFHDRFPDFHQTALEMMSLNQKDADAEDEEDEEEDSDVLPQVSGSDPERRAALRSSALKFLVENRNLLPMFAIPEPDAPSESV</sequence>
<proteinExistence type="predicted"/>
<feature type="domain" description="CFAP61 dimerisation" evidence="2">
    <location>
        <begin position="606"/>
        <end position="719"/>
    </location>
</feature>
<dbReference type="Ensembl" id="ENSFHET00000031677.1">
    <property type="protein sequence ID" value="ENSFHEP00000011651.1"/>
    <property type="gene ID" value="ENSFHEG00000013085.1"/>
</dbReference>
<dbReference type="GeneTree" id="ENSGT00390000004987"/>
<accession>A0A3Q2PFF1</accession>